<reference evidence="2 3" key="1">
    <citation type="submission" date="2024-03" db="EMBL/GenBank/DDBJ databases">
        <title>Adaptation during the transition from Ophiocordyceps entomopathogen to insect associate is accompanied by gene loss and intensified selection.</title>
        <authorList>
            <person name="Ward C.M."/>
            <person name="Onetto C.A."/>
            <person name="Borneman A.R."/>
        </authorList>
    </citation>
    <scope>NUCLEOTIDE SEQUENCE [LARGE SCALE GENOMIC DNA]</scope>
    <source>
        <strain evidence="2">AWRI1</strain>
        <tissue evidence="2">Single Adult Female</tissue>
    </source>
</reference>
<feature type="compositionally biased region" description="Acidic residues" evidence="1">
    <location>
        <begin position="86"/>
        <end position="98"/>
    </location>
</feature>
<keyword evidence="3" id="KW-1185">Reference proteome</keyword>
<sequence length="112" mass="12542">MNLQVLDDLPALTLEALYREVRDEMVSAAEKKSLHYSGSSELVEQRRPKPEKDSDPYGKPSSVGKKGKTKKERKTKKNKKNKGEGSDDESSSDTDDSSNNEKATDLIWKPKS</sequence>
<comment type="caution">
    <text evidence="2">The sequence shown here is derived from an EMBL/GenBank/DDBJ whole genome shotgun (WGS) entry which is preliminary data.</text>
</comment>
<dbReference type="EMBL" id="JBBCAQ010000036">
    <property type="protein sequence ID" value="KAK7575695.1"/>
    <property type="molecule type" value="Genomic_DNA"/>
</dbReference>
<feature type="compositionally biased region" description="Basic and acidic residues" evidence="1">
    <location>
        <begin position="43"/>
        <end position="56"/>
    </location>
</feature>
<evidence type="ECO:0000313" key="3">
    <source>
        <dbReference type="Proteomes" id="UP001367676"/>
    </source>
</evidence>
<feature type="compositionally biased region" description="Basic residues" evidence="1">
    <location>
        <begin position="65"/>
        <end position="80"/>
    </location>
</feature>
<evidence type="ECO:0000256" key="1">
    <source>
        <dbReference type="SAM" id="MobiDB-lite"/>
    </source>
</evidence>
<organism evidence="2 3">
    <name type="scientific">Parthenolecanium corni</name>
    <dbReference type="NCBI Taxonomy" id="536013"/>
    <lineage>
        <taxon>Eukaryota</taxon>
        <taxon>Metazoa</taxon>
        <taxon>Ecdysozoa</taxon>
        <taxon>Arthropoda</taxon>
        <taxon>Hexapoda</taxon>
        <taxon>Insecta</taxon>
        <taxon>Pterygota</taxon>
        <taxon>Neoptera</taxon>
        <taxon>Paraneoptera</taxon>
        <taxon>Hemiptera</taxon>
        <taxon>Sternorrhyncha</taxon>
        <taxon>Coccoidea</taxon>
        <taxon>Coccidae</taxon>
        <taxon>Parthenolecanium</taxon>
    </lineage>
</organism>
<protein>
    <submittedName>
        <fullName evidence="2">Uncharacterized protein</fullName>
    </submittedName>
</protein>
<feature type="region of interest" description="Disordered" evidence="1">
    <location>
        <begin position="30"/>
        <end position="112"/>
    </location>
</feature>
<accession>A0AAN9T8R2</accession>
<evidence type="ECO:0000313" key="2">
    <source>
        <dbReference type="EMBL" id="KAK7575695.1"/>
    </source>
</evidence>
<proteinExistence type="predicted"/>
<dbReference type="Proteomes" id="UP001367676">
    <property type="component" value="Unassembled WGS sequence"/>
</dbReference>
<gene>
    <name evidence="2" type="ORF">V9T40_011981</name>
</gene>
<name>A0AAN9T8R2_9HEMI</name>
<dbReference type="AlphaFoldDB" id="A0AAN9T8R2"/>